<protein>
    <submittedName>
        <fullName evidence="2">Uncharacterized protein</fullName>
    </submittedName>
</protein>
<dbReference type="OrthoDB" id="3942097at2759"/>
<dbReference type="Proteomes" id="UP000799536">
    <property type="component" value="Unassembled WGS sequence"/>
</dbReference>
<accession>A0A9P4JHN2</accession>
<evidence type="ECO:0000313" key="3">
    <source>
        <dbReference type="Proteomes" id="UP000799536"/>
    </source>
</evidence>
<dbReference type="EMBL" id="ML994067">
    <property type="protein sequence ID" value="KAF2199592.1"/>
    <property type="molecule type" value="Genomic_DNA"/>
</dbReference>
<comment type="caution">
    <text evidence="2">The sequence shown here is derived from an EMBL/GenBank/DDBJ whole genome shotgun (WGS) entry which is preliminary data.</text>
</comment>
<reference evidence="2" key="1">
    <citation type="journal article" date="2020" name="Stud. Mycol.">
        <title>101 Dothideomycetes genomes: a test case for predicting lifestyles and emergence of pathogens.</title>
        <authorList>
            <person name="Haridas S."/>
            <person name="Albert R."/>
            <person name="Binder M."/>
            <person name="Bloem J."/>
            <person name="Labutti K."/>
            <person name="Salamov A."/>
            <person name="Andreopoulos B."/>
            <person name="Baker S."/>
            <person name="Barry K."/>
            <person name="Bills G."/>
            <person name="Bluhm B."/>
            <person name="Cannon C."/>
            <person name="Castanera R."/>
            <person name="Culley D."/>
            <person name="Daum C."/>
            <person name="Ezra D."/>
            <person name="Gonzalez J."/>
            <person name="Henrissat B."/>
            <person name="Kuo A."/>
            <person name="Liang C."/>
            <person name="Lipzen A."/>
            <person name="Lutzoni F."/>
            <person name="Magnuson J."/>
            <person name="Mondo S."/>
            <person name="Nolan M."/>
            <person name="Ohm R."/>
            <person name="Pangilinan J."/>
            <person name="Park H.-J."/>
            <person name="Ramirez L."/>
            <person name="Alfaro M."/>
            <person name="Sun H."/>
            <person name="Tritt A."/>
            <person name="Yoshinaga Y."/>
            <person name="Zwiers L.-H."/>
            <person name="Turgeon B."/>
            <person name="Goodwin S."/>
            <person name="Spatafora J."/>
            <person name="Crous P."/>
            <person name="Grigoriev I."/>
        </authorList>
    </citation>
    <scope>NUCLEOTIDE SEQUENCE</scope>
    <source>
        <strain evidence="2">ATCC 74209</strain>
    </source>
</reference>
<feature type="region of interest" description="Disordered" evidence="1">
    <location>
        <begin position="190"/>
        <end position="221"/>
    </location>
</feature>
<evidence type="ECO:0000313" key="2">
    <source>
        <dbReference type="EMBL" id="KAF2199592.1"/>
    </source>
</evidence>
<gene>
    <name evidence="2" type="ORF">GQ43DRAFT_491301</name>
</gene>
<organism evidence="2 3">
    <name type="scientific">Delitschia confertaspora ATCC 74209</name>
    <dbReference type="NCBI Taxonomy" id="1513339"/>
    <lineage>
        <taxon>Eukaryota</taxon>
        <taxon>Fungi</taxon>
        <taxon>Dikarya</taxon>
        <taxon>Ascomycota</taxon>
        <taxon>Pezizomycotina</taxon>
        <taxon>Dothideomycetes</taxon>
        <taxon>Pleosporomycetidae</taxon>
        <taxon>Pleosporales</taxon>
        <taxon>Delitschiaceae</taxon>
        <taxon>Delitschia</taxon>
    </lineage>
</organism>
<keyword evidence="3" id="KW-1185">Reference proteome</keyword>
<evidence type="ECO:0000256" key="1">
    <source>
        <dbReference type="SAM" id="MobiDB-lite"/>
    </source>
</evidence>
<name>A0A9P4JHN2_9PLEO</name>
<sequence>MAGGPSKKIREPGFVQRQRPSRKLFGLEGGERWSGSKLLIDFLDELFNDKPAITKSDRPAGPYLNLKKVIEERCRITGKTPAIRALEPTSITSQSTSAGEMQGVTSGVPNSAPDAILENAANDSREDVLGRAVDAPPSSALQEEVNGLQIALLETRMETGNLRCDLDTLETWTQQILDWVQQFVVPDGLESGEMDSARHAETRSNSESRHHRFSPSSSPSL</sequence>
<dbReference type="AlphaFoldDB" id="A0A9P4JHN2"/>
<feature type="compositionally biased region" description="Basic and acidic residues" evidence="1">
    <location>
        <begin position="195"/>
        <end position="208"/>
    </location>
</feature>
<feature type="region of interest" description="Disordered" evidence="1">
    <location>
        <begin position="1"/>
        <end position="29"/>
    </location>
</feature>
<proteinExistence type="predicted"/>